<organism evidence="1 2">
    <name type="scientific">Saccharothrix longispora</name>
    <dbReference type="NCBI Taxonomy" id="33920"/>
    <lineage>
        <taxon>Bacteria</taxon>
        <taxon>Bacillati</taxon>
        <taxon>Actinomycetota</taxon>
        <taxon>Actinomycetes</taxon>
        <taxon>Pseudonocardiales</taxon>
        <taxon>Pseudonocardiaceae</taxon>
        <taxon>Saccharothrix</taxon>
    </lineage>
</organism>
<dbReference type="RefSeq" id="WP_310307258.1">
    <property type="nucleotide sequence ID" value="NZ_BAAAXB010000001.1"/>
</dbReference>
<name>A0ABU1PUD8_9PSEU</name>
<comment type="caution">
    <text evidence="1">The sequence shown here is derived from an EMBL/GenBank/DDBJ whole genome shotgun (WGS) entry which is preliminary data.</text>
</comment>
<gene>
    <name evidence="1" type="ORF">J2S66_002639</name>
</gene>
<keyword evidence="2" id="KW-1185">Reference proteome</keyword>
<accession>A0ABU1PUD8</accession>
<reference evidence="1 2" key="1">
    <citation type="submission" date="2023-07" db="EMBL/GenBank/DDBJ databases">
        <title>Sequencing the genomes of 1000 actinobacteria strains.</title>
        <authorList>
            <person name="Klenk H.-P."/>
        </authorList>
    </citation>
    <scope>NUCLEOTIDE SEQUENCE [LARGE SCALE GENOMIC DNA]</scope>
    <source>
        <strain evidence="1 2">DSM 43749</strain>
    </source>
</reference>
<dbReference type="Proteomes" id="UP001268819">
    <property type="component" value="Unassembled WGS sequence"/>
</dbReference>
<protein>
    <submittedName>
        <fullName evidence="1">NAD(P)-dependent dehydrogenase (Short-subunit alcohol dehydrogenase family)</fullName>
    </submittedName>
</protein>
<proteinExistence type="predicted"/>
<dbReference type="EMBL" id="JAVDSG010000001">
    <property type="protein sequence ID" value="MDR6594255.1"/>
    <property type="molecule type" value="Genomic_DNA"/>
</dbReference>
<evidence type="ECO:0000313" key="2">
    <source>
        <dbReference type="Proteomes" id="UP001268819"/>
    </source>
</evidence>
<sequence>MTGAFGRLDVAFDDAGVEQPVEAAAEIAAAALWPRSDEAAFTVGHAVVVDGGRTA</sequence>
<evidence type="ECO:0000313" key="1">
    <source>
        <dbReference type="EMBL" id="MDR6594255.1"/>
    </source>
</evidence>